<evidence type="ECO:0000313" key="10">
    <source>
        <dbReference type="EMBL" id="CNL56869.1"/>
    </source>
</evidence>
<dbReference type="SUPFAM" id="SSF48208">
    <property type="entry name" value="Six-hairpin glycosidases"/>
    <property type="match status" value="1"/>
</dbReference>
<dbReference type="AlphaFoldDB" id="A0A0T9UNS5"/>
<sequence>MVAMLKQWICPLLLLISFEATAACDWPAWQQFKQDYISDAGRVIDPSSPQKITTSEGQSYGLFFALVANDRETFDRLLTWTENNLAAGDLTAHLPAWLWGQHRQNNWDILDPNSASDSDLWIAYDLLEAGRLWHSRRYQTMGTLLLQRIAKEEVVNIPGLGEMLLPGKIGFHDEDRWRLNPSYLPPQLLARFSSMAGPWKAMVDVNQRMWLETAPHGFSPDWVVWQTGKGWQPDETKPNIGSYDAIRTYLWAGMLSNNSPQKAALIQRFQPMAAATQQQGLPPETTNALTGKTQGEGPVGFSAALLPLLTSSPAPFNRQTFNQQQQRVQDAPPDKEAYFSAVLTLFGQGWTQQRYRFNRLGELQPAWGSQCVTSK</sequence>
<organism evidence="10 11">
    <name type="scientific">Yersinia aleksiciae</name>
    <dbReference type="NCBI Taxonomy" id="263819"/>
    <lineage>
        <taxon>Bacteria</taxon>
        <taxon>Pseudomonadati</taxon>
        <taxon>Pseudomonadota</taxon>
        <taxon>Gammaproteobacteria</taxon>
        <taxon>Enterobacterales</taxon>
        <taxon>Yersiniaceae</taxon>
        <taxon>Yersinia</taxon>
    </lineage>
</organism>
<accession>A0A0T9UNS5</accession>
<dbReference type="Proteomes" id="UP000069914">
    <property type="component" value="Chromosome"/>
</dbReference>
<dbReference type="InterPro" id="IPR008928">
    <property type="entry name" value="6-hairpin_glycosidase_sf"/>
</dbReference>
<dbReference type="InterPro" id="IPR012341">
    <property type="entry name" value="6hp_glycosidase-like_sf"/>
</dbReference>
<comment type="similarity">
    <text evidence="2">Belongs to the glycosyl hydrolase 8 (cellulase D) family.</text>
</comment>
<dbReference type="GeneID" id="61903016"/>
<gene>
    <name evidence="10" type="primary">bcsZ</name>
    <name evidence="9" type="ORF">ACZ76_09460</name>
    <name evidence="10" type="ORF">ERS008460_03219</name>
</gene>
<evidence type="ECO:0000256" key="4">
    <source>
        <dbReference type="ARBA" id="ARBA00022801"/>
    </source>
</evidence>
<evidence type="ECO:0000256" key="2">
    <source>
        <dbReference type="ARBA" id="ARBA00009209"/>
    </source>
</evidence>
<keyword evidence="7" id="KW-0119">Carbohydrate metabolism</keyword>
<keyword evidence="6 10" id="KW-0326">Glycosidase</keyword>
<feature type="chain" id="PRO_5006698933" description="cellulase" evidence="8">
    <location>
        <begin position="23"/>
        <end position="375"/>
    </location>
</feature>
<dbReference type="Pfam" id="PF01270">
    <property type="entry name" value="Glyco_hydro_8"/>
    <property type="match status" value="1"/>
</dbReference>
<evidence type="ECO:0000256" key="5">
    <source>
        <dbReference type="ARBA" id="ARBA00023001"/>
    </source>
</evidence>
<comment type="catalytic activity">
    <reaction evidence="1">
        <text>Endohydrolysis of (1-&gt;4)-beta-D-glucosidic linkages in cellulose, lichenin and cereal beta-D-glucans.</text>
        <dbReference type="EC" id="3.2.1.4"/>
    </reaction>
</comment>
<keyword evidence="12" id="KW-1185">Reference proteome</keyword>
<proteinExistence type="inferred from homology"/>
<dbReference type="InterPro" id="IPR002037">
    <property type="entry name" value="Glyco_hydro_8"/>
</dbReference>
<reference evidence="9 12" key="1">
    <citation type="journal article" date="2015" name="Genome Announc.">
        <title>De Novo Genome Sequence of Yersinia aleksiciae Y159T.</title>
        <authorList>
            <person name="Sprague L.D."/>
            <person name="Neubauer H."/>
        </authorList>
    </citation>
    <scope>NUCLEOTIDE SEQUENCE [LARGE SCALE GENOMIC DNA]</scope>
    <source>
        <strain evidence="9 12">159</strain>
    </source>
</reference>
<evidence type="ECO:0000256" key="1">
    <source>
        <dbReference type="ARBA" id="ARBA00000966"/>
    </source>
</evidence>
<dbReference type="EC" id="3.2.1.4" evidence="3"/>
<evidence type="ECO:0000313" key="12">
    <source>
        <dbReference type="Proteomes" id="UP000069914"/>
    </source>
</evidence>
<dbReference type="PRINTS" id="PR00735">
    <property type="entry name" value="GLHYDRLASE8"/>
</dbReference>
<evidence type="ECO:0000313" key="9">
    <source>
        <dbReference type="EMBL" id="AKP35380.1"/>
    </source>
</evidence>
<keyword evidence="5" id="KW-0136">Cellulose degradation</keyword>
<name>A0A0T9UNS5_YERAE</name>
<feature type="signal peptide" evidence="8">
    <location>
        <begin position="1"/>
        <end position="22"/>
    </location>
</feature>
<dbReference type="GO" id="GO:0008810">
    <property type="term" value="F:cellulase activity"/>
    <property type="evidence" value="ECO:0007669"/>
    <property type="project" value="UniProtKB-EC"/>
</dbReference>
<dbReference type="STRING" id="28152.CH54_2406"/>
<keyword evidence="8" id="KW-0732">Signal</keyword>
<protein>
    <recommendedName>
        <fullName evidence="3">cellulase</fullName>
        <ecNumber evidence="3">3.2.1.4</ecNumber>
    </recommendedName>
</protein>
<dbReference type="GO" id="GO:0030245">
    <property type="term" value="P:cellulose catabolic process"/>
    <property type="evidence" value="ECO:0007669"/>
    <property type="project" value="UniProtKB-KW"/>
</dbReference>
<evidence type="ECO:0000256" key="7">
    <source>
        <dbReference type="ARBA" id="ARBA00023326"/>
    </source>
</evidence>
<evidence type="ECO:0000256" key="3">
    <source>
        <dbReference type="ARBA" id="ARBA00012601"/>
    </source>
</evidence>
<evidence type="ECO:0000256" key="8">
    <source>
        <dbReference type="SAM" id="SignalP"/>
    </source>
</evidence>
<dbReference type="EMBL" id="CQEM01000016">
    <property type="protein sequence ID" value="CNL56869.1"/>
    <property type="molecule type" value="Genomic_DNA"/>
</dbReference>
<evidence type="ECO:0000313" key="11">
    <source>
        <dbReference type="Proteomes" id="UP000040088"/>
    </source>
</evidence>
<dbReference type="OrthoDB" id="9766708at2"/>
<keyword evidence="7" id="KW-0624">Polysaccharide degradation</keyword>
<dbReference type="NCBIfam" id="NF008305">
    <property type="entry name" value="PRK11097.1"/>
    <property type="match status" value="1"/>
</dbReference>
<reference evidence="11" key="3">
    <citation type="submission" date="2015-03" db="EMBL/GenBank/DDBJ databases">
        <authorList>
            <consortium name="Pathogen Informatics"/>
        </authorList>
    </citation>
    <scope>NUCLEOTIDE SEQUENCE [LARGE SCALE GENOMIC DNA]</scope>
    <source>
        <strain evidence="11">IP27925</strain>
    </source>
</reference>
<dbReference type="KEGG" id="yak:ACZ76_09460"/>
<evidence type="ECO:0000256" key="6">
    <source>
        <dbReference type="ARBA" id="ARBA00023295"/>
    </source>
</evidence>
<dbReference type="EMBL" id="CP011975">
    <property type="protein sequence ID" value="AKP35380.1"/>
    <property type="molecule type" value="Genomic_DNA"/>
</dbReference>
<dbReference type="Proteomes" id="UP000040088">
    <property type="component" value="Unassembled WGS sequence"/>
</dbReference>
<reference evidence="10" key="2">
    <citation type="submission" date="2015-03" db="EMBL/GenBank/DDBJ databases">
        <authorList>
            <person name="Murphy D."/>
        </authorList>
    </citation>
    <scope>NUCLEOTIDE SEQUENCE [LARGE SCALE GENOMIC DNA]</scope>
    <source>
        <strain evidence="10">IP27925</strain>
    </source>
</reference>
<dbReference type="Gene3D" id="1.50.10.10">
    <property type="match status" value="1"/>
</dbReference>
<dbReference type="RefSeq" id="WP_048620252.1">
    <property type="nucleotide sequence ID" value="NZ_CABMLM010000010.1"/>
</dbReference>
<keyword evidence="4 10" id="KW-0378">Hydrolase</keyword>